<name>A0A0F9DIR9_9ZZZZ</name>
<proteinExistence type="predicted"/>
<organism evidence="1">
    <name type="scientific">marine sediment metagenome</name>
    <dbReference type="NCBI Taxonomy" id="412755"/>
    <lineage>
        <taxon>unclassified sequences</taxon>
        <taxon>metagenomes</taxon>
        <taxon>ecological metagenomes</taxon>
    </lineage>
</organism>
<accession>A0A0F9DIR9</accession>
<sequence length="133" mass="15135">VSSVHAQQILDVERGSTVTFEWDAVTTLEGGSPATDSIFYQVYATPILNDTPQWGSSDEITLRPDRWFFSGDVEARIIIQLPLERYRIWATSYRYNSKGIKLESIKTSELIFFNMKEVSLPPATPVSFKVKIE</sequence>
<feature type="non-terminal residue" evidence="1">
    <location>
        <position position="1"/>
    </location>
</feature>
<dbReference type="EMBL" id="LAZR01041474">
    <property type="protein sequence ID" value="KKL11898.1"/>
    <property type="molecule type" value="Genomic_DNA"/>
</dbReference>
<dbReference type="AlphaFoldDB" id="A0A0F9DIR9"/>
<reference evidence="1" key="1">
    <citation type="journal article" date="2015" name="Nature">
        <title>Complex archaea that bridge the gap between prokaryotes and eukaryotes.</title>
        <authorList>
            <person name="Spang A."/>
            <person name="Saw J.H."/>
            <person name="Jorgensen S.L."/>
            <person name="Zaremba-Niedzwiedzka K."/>
            <person name="Martijn J."/>
            <person name="Lind A.E."/>
            <person name="van Eijk R."/>
            <person name="Schleper C."/>
            <person name="Guy L."/>
            <person name="Ettema T.J."/>
        </authorList>
    </citation>
    <scope>NUCLEOTIDE SEQUENCE</scope>
</reference>
<comment type="caution">
    <text evidence="1">The sequence shown here is derived from an EMBL/GenBank/DDBJ whole genome shotgun (WGS) entry which is preliminary data.</text>
</comment>
<evidence type="ECO:0000313" key="1">
    <source>
        <dbReference type="EMBL" id="KKL11898.1"/>
    </source>
</evidence>
<gene>
    <name evidence="1" type="ORF">LCGC14_2541140</name>
</gene>
<protein>
    <submittedName>
        <fullName evidence="1">Uncharacterized protein</fullName>
    </submittedName>
</protein>